<dbReference type="Pfam" id="PF04434">
    <property type="entry name" value="SWIM"/>
    <property type="match status" value="1"/>
</dbReference>
<dbReference type="GO" id="GO:0008270">
    <property type="term" value="F:zinc ion binding"/>
    <property type="evidence" value="ECO:0007669"/>
    <property type="project" value="UniProtKB-KW"/>
</dbReference>
<reference evidence="6 7" key="1">
    <citation type="submission" date="2023-01" db="EMBL/GenBank/DDBJ databases">
        <authorList>
            <person name="Kreplak J."/>
        </authorList>
    </citation>
    <scope>NUCLEOTIDE SEQUENCE [LARGE SCALE GENOMIC DNA]</scope>
</reference>
<evidence type="ECO:0000256" key="1">
    <source>
        <dbReference type="ARBA" id="ARBA00022723"/>
    </source>
</evidence>
<evidence type="ECO:0000256" key="2">
    <source>
        <dbReference type="ARBA" id="ARBA00022771"/>
    </source>
</evidence>
<dbReference type="InterPro" id="IPR006564">
    <property type="entry name" value="Znf_PMZ"/>
</dbReference>
<organism evidence="6 7">
    <name type="scientific">Vicia faba</name>
    <name type="common">Broad bean</name>
    <name type="synonym">Faba vulgaris</name>
    <dbReference type="NCBI Taxonomy" id="3906"/>
    <lineage>
        <taxon>Eukaryota</taxon>
        <taxon>Viridiplantae</taxon>
        <taxon>Streptophyta</taxon>
        <taxon>Embryophyta</taxon>
        <taxon>Tracheophyta</taxon>
        <taxon>Spermatophyta</taxon>
        <taxon>Magnoliopsida</taxon>
        <taxon>eudicotyledons</taxon>
        <taxon>Gunneridae</taxon>
        <taxon>Pentapetalae</taxon>
        <taxon>rosids</taxon>
        <taxon>fabids</taxon>
        <taxon>Fabales</taxon>
        <taxon>Fabaceae</taxon>
        <taxon>Papilionoideae</taxon>
        <taxon>50 kb inversion clade</taxon>
        <taxon>NPAAA clade</taxon>
        <taxon>Hologalegina</taxon>
        <taxon>IRL clade</taxon>
        <taxon>Fabeae</taxon>
        <taxon>Vicia</taxon>
    </lineage>
</organism>
<name>A0AAV1AUP9_VICFA</name>
<keyword evidence="2 4" id="KW-0863">Zinc-finger</keyword>
<dbReference type="EMBL" id="OX451740">
    <property type="protein sequence ID" value="CAI8612804.1"/>
    <property type="molecule type" value="Genomic_DNA"/>
</dbReference>
<evidence type="ECO:0000313" key="6">
    <source>
        <dbReference type="EMBL" id="CAI8612804.1"/>
    </source>
</evidence>
<feature type="domain" description="SWIM-type" evidence="5">
    <location>
        <begin position="45"/>
        <end position="81"/>
    </location>
</feature>
<dbReference type="PROSITE" id="PS50966">
    <property type="entry name" value="ZF_SWIM"/>
    <property type="match status" value="1"/>
</dbReference>
<sequence>MDKRDIRDGTICFEKASLISVLNTQDMVSFTIYAVIKYRCKGNGWRVAHCLSNNDFRCSCIRMESTGIPCEHIVVVMVYIDIVEFLKTLVLNCWSLFAKESISGSYQDGSHYWDSHLVARQANLVNLSKEVVDLSYMDVDDYKLFLEYLPTKHSRIKSKYDNEDVPENVHVVEELENILNPSCSKRKGCELGTVGTSGRRRQTQTCSIYGAAGHNRRCSPTLGADGEAPLNTSLQSPYVRLSNVLGFSD</sequence>
<evidence type="ECO:0000313" key="7">
    <source>
        <dbReference type="Proteomes" id="UP001157006"/>
    </source>
</evidence>
<evidence type="ECO:0000259" key="5">
    <source>
        <dbReference type="PROSITE" id="PS50966"/>
    </source>
</evidence>
<dbReference type="Proteomes" id="UP001157006">
    <property type="component" value="Chromosome 5"/>
</dbReference>
<dbReference type="InterPro" id="IPR007527">
    <property type="entry name" value="Znf_SWIM"/>
</dbReference>
<accession>A0AAV1AUP9</accession>
<gene>
    <name evidence="6" type="ORF">VFH_V051840</name>
</gene>
<dbReference type="SMART" id="SM00575">
    <property type="entry name" value="ZnF_PMZ"/>
    <property type="match status" value="1"/>
</dbReference>
<evidence type="ECO:0000256" key="4">
    <source>
        <dbReference type="PROSITE-ProRule" id="PRU00325"/>
    </source>
</evidence>
<proteinExistence type="predicted"/>
<dbReference type="AlphaFoldDB" id="A0AAV1AUP9"/>
<evidence type="ECO:0000256" key="3">
    <source>
        <dbReference type="ARBA" id="ARBA00022833"/>
    </source>
</evidence>
<keyword evidence="3" id="KW-0862">Zinc</keyword>
<protein>
    <recommendedName>
        <fullName evidence="5">SWIM-type domain-containing protein</fullName>
    </recommendedName>
</protein>
<keyword evidence="1" id="KW-0479">Metal-binding</keyword>
<keyword evidence="7" id="KW-1185">Reference proteome</keyword>